<dbReference type="Proteomes" id="UP000886653">
    <property type="component" value="Unassembled WGS sequence"/>
</dbReference>
<evidence type="ECO:0000313" key="2">
    <source>
        <dbReference type="EMBL" id="KAG0150597.1"/>
    </source>
</evidence>
<keyword evidence="3" id="KW-1185">Reference proteome</keyword>
<dbReference type="AlphaFoldDB" id="A0A9P6NS23"/>
<reference evidence="2" key="1">
    <citation type="submission" date="2013-11" db="EMBL/GenBank/DDBJ databases">
        <title>Genome sequence of the fusiform rust pathogen reveals effectors for host alternation and coevolution with pine.</title>
        <authorList>
            <consortium name="DOE Joint Genome Institute"/>
            <person name="Smith K."/>
            <person name="Pendleton A."/>
            <person name="Kubisiak T."/>
            <person name="Anderson C."/>
            <person name="Salamov A."/>
            <person name="Aerts A."/>
            <person name="Riley R."/>
            <person name="Clum A."/>
            <person name="Lindquist E."/>
            <person name="Ence D."/>
            <person name="Campbell M."/>
            <person name="Kronenberg Z."/>
            <person name="Feau N."/>
            <person name="Dhillon B."/>
            <person name="Hamelin R."/>
            <person name="Burleigh J."/>
            <person name="Smith J."/>
            <person name="Yandell M."/>
            <person name="Nelson C."/>
            <person name="Grigoriev I."/>
            <person name="Davis J."/>
        </authorList>
    </citation>
    <scope>NUCLEOTIDE SEQUENCE</scope>
    <source>
        <strain evidence="2">G11</strain>
    </source>
</reference>
<name>A0A9P6NS23_9BASI</name>
<feature type="compositionally biased region" description="Basic residues" evidence="1">
    <location>
        <begin position="1"/>
        <end position="12"/>
    </location>
</feature>
<accession>A0A9P6NS23</accession>
<organism evidence="2 3">
    <name type="scientific">Cronartium quercuum f. sp. fusiforme G11</name>
    <dbReference type="NCBI Taxonomy" id="708437"/>
    <lineage>
        <taxon>Eukaryota</taxon>
        <taxon>Fungi</taxon>
        <taxon>Dikarya</taxon>
        <taxon>Basidiomycota</taxon>
        <taxon>Pucciniomycotina</taxon>
        <taxon>Pucciniomycetes</taxon>
        <taxon>Pucciniales</taxon>
        <taxon>Coleosporiaceae</taxon>
        <taxon>Cronartium</taxon>
    </lineage>
</organism>
<sequence>MRHQASGSRKRPFTGPGTKLDHRSIGLIRADKSRSVPPSLHHGGSWTVLKADRRSSTGTQGGPFSDGNSPSTWTRGDPVFRPIHLEIFSKIHMRSISYQHPNSPARSIGAQFYLLMATQACIKGS</sequence>
<comment type="caution">
    <text evidence="2">The sequence shown here is derived from an EMBL/GenBank/DDBJ whole genome shotgun (WGS) entry which is preliminary data.</text>
</comment>
<protein>
    <submittedName>
        <fullName evidence="2">Uncharacterized protein</fullName>
    </submittedName>
</protein>
<dbReference type="EMBL" id="MU167218">
    <property type="protein sequence ID" value="KAG0150597.1"/>
    <property type="molecule type" value="Genomic_DNA"/>
</dbReference>
<evidence type="ECO:0000256" key="1">
    <source>
        <dbReference type="SAM" id="MobiDB-lite"/>
    </source>
</evidence>
<feature type="compositionally biased region" description="Basic and acidic residues" evidence="1">
    <location>
        <begin position="19"/>
        <end position="34"/>
    </location>
</feature>
<proteinExistence type="predicted"/>
<feature type="region of interest" description="Disordered" evidence="1">
    <location>
        <begin position="1"/>
        <end position="77"/>
    </location>
</feature>
<evidence type="ECO:0000313" key="3">
    <source>
        <dbReference type="Proteomes" id="UP000886653"/>
    </source>
</evidence>
<gene>
    <name evidence="2" type="ORF">CROQUDRAFT_87782</name>
</gene>